<name>A0A9X3P670_9ACTN</name>
<dbReference type="PANTHER" id="PTHR34109:SF1">
    <property type="entry name" value="VOC DOMAIN-CONTAINING PROTEIN"/>
    <property type="match status" value="1"/>
</dbReference>
<reference evidence="2" key="1">
    <citation type="submission" date="2022-12" db="EMBL/GenBank/DDBJ databases">
        <title>Gycomyces niveus sp.nov.,a novel actinomycete isolated from soil in Shouguan.</title>
        <authorList>
            <person name="Yang X."/>
        </authorList>
    </citation>
    <scope>NUCLEOTIDE SEQUENCE</scope>
    <source>
        <strain evidence="2">NEAU-A15</strain>
    </source>
</reference>
<comment type="caution">
    <text evidence="2">The sequence shown here is derived from an EMBL/GenBank/DDBJ whole genome shotgun (WGS) entry which is preliminary data.</text>
</comment>
<dbReference type="Gene3D" id="3.30.720.120">
    <property type="match status" value="1"/>
</dbReference>
<dbReference type="Pfam" id="PF00903">
    <property type="entry name" value="Glyoxalase"/>
    <property type="match status" value="1"/>
</dbReference>
<dbReference type="CDD" id="cd07246">
    <property type="entry name" value="VOC_like"/>
    <property type="match status" value="1"/>
</dbReference>
<proteinExistence type="predicted"/>
<evidence type="ECO:0000313" key="2">
    <source>
        <dbReference type="EMBL" id="MDA1359553.1"/>
    </source>
</evidence>
<dbReference type="Gene3D" id="3.30.720.110">
    <property type="match status" value="1"/>
</dbReference>
<sequence length="154" mass="16692">MSKVKPIPDEYPRVTPYLHVQGAAEAIEFYKTVFSAGERGRMPGRDGKIGHAELEIGGSMIMLSDEDPDMEAYAPGHFGGSPVSLHVYVEDVDAVFAAALAAGAKSLSEVADQFYGDRTGTFEDPWGHKWHVSSHVEDVPPAEMEKRAAAQMQG</sequence>
<dbReference type="PROSITE" id="PS51819">
    <property type="entry name" value="VOC"/>
    <property type="match status" value="1"/>
</dbReference>
<dbReference type="RefSeq" id="WP_270109396.1">
    <property type="nucleotide sequence ID" value="NZ_JAPZVP010000005.1"/>
</dbReference>
<evidence type="ECO:0000259" key="1">
    <source>
        <dbReference type="PROSITE" id="PS51819"/>
    </source>
</evidence>
<keyword evidence="3" id="KW-1185">Reference proteome</keyword>
<dbReference type="SUPFAM" id="SSF54593">
    <property type="entry name" value="Glyoxalase/Bleomycin resistance protein/Dihydroxybiphenyl dioxygenase"/>
    <property type="match status" value="1"/>
</dbReference>
<organism evidence="2 3">
    <name type="scientific">Glycomyces luteolus</name>
    <dbReference type="NCBI Taxonomy" id="2670330"/>
    <lineage>
        <taxon>Bacteria</taxon>
        <taxon>Bacillati</taxon>
        <taxon>Actinomycetota</taxon>
        <taxon>Actinomycetes</taxon>
        <taxon>Glycomycetales</taxon>
        <taxon>Glycomycetaceae</taxon>
        <taxon>Glycomyces</taxon>
    </lineage>
</organism>
<dbReference type="InterPro" id="IPR037523">
    <property type="entry name" value="VOC_core"/>
</dbReference>
<dbReference type="InterPro" id="IPR029068">
    <property type="entry name" value="Glyas_Bleomycin-R_OHBP_Dase"/>
</dbReference>
<protein>
    <submittedName>
        <fullName evidence="2">VOC family protein</fullName>
    </submittedName>
</protein>
<dbReference type="InterPro" id="IPR004360">
    <property type="entry name" value="Glyas_Fos-R_dOase_dom"/>
</dbReference>
<dbReference type="PANTHER" id="PTHR34109">
    <property type="entry name" value="BNAUNNG04460D PROTEIN-RELATED"/>
    <property type="match status" value="1"/>
</dbReference>
<dbReference type="EMBL" id="JAPZVP010000005">
    <property type="protein sequence ID" value="MDA1359553.1"/>
    <property type="molecule type" value="Genomic_DNA"/>
</dbReference>
<feature type="domain" description="VOC" evidence="1">
    <location>
        <begin position="10"/>
        <end position="135"/>
    </location>
</feature>
<evidence type="ECO:0000313" key="3">
    <source>
        <dbReference type="Proteomes" id="UP001146067"/>
    </source>
</evidence>
<accession>A0A9X3P670</accession>
<dbReference type="AlphaFoldDB" id="A0A9X3P670"/>
<gene>
    <name evidence="2" type="ORF">O1R50_07965</name>
</gene>
<dbReference type="Proteomes" id="UP001146067">
    <property type="component" value="Unassembled WGS sequence"/>
</dbReference>